<gene>
    <name evidence="1" type="ORF">KL86APRO_12157</name>
</gene>
<dbReference type="GO" id="GO:0004713">
    <property type="term" value="F:protein tyrosine kinase activity"/>
    <property type="evidence" value="ECO:0007669"/>
    <property type="project" value="TreeGrafter"/>
</dbReference>
<dbReference type="InterPro" id="IPR023198">
    <property type="entry name" value="PGP-like_dom2"/>
</dbReference>
<name>A0A212K5B2_9PROT</name>
<accession>A0A212K5B2</accession>
<keyword evidence="1" id="KW-0378">Hydrolase</keyword>
<evidence type="ECO:0000313" key="1">
    <source>
        <dbReference type="EMBL" id="SBW06808.1"/>
    </source>
</evidence>
<dbReference type="PANTHER" id="PTHR43434">
    <property type="entry name" value="PHOSPHOGLYCOLATE PHOSPHATASE"/>
    <property type="match status" value="1"/>
</dbReference>
<dbReference type="Pfam" id="PF13419">
    <property type="entry name" value="HAD_2"/>
    <property type="match status" value="1"/>
</dbReference>
<protein>
    <submittedName>
        <fullName evidence="1">Haloacid dehalogenase domain protein hydrolase</fullName>
    </submittedName>
</protein>
<sequence length="222" mass="23749">MADEIAVLLDLDGTLIDSRDTVVTCMRAALADIGRTLPEDETLDWIVGPPLVDSIGALLARWGDDRVAECLKGYRAHYARHMADPSPVFPGYDGVLEGMVKAGRKLYLATSKALPFARMILDAHGLSSLFSGFHGADMNDRNSEKSEIVAAALREHSIDPSRAVMVGDRRYDVAGAQANKVRSLGVLWGYGGREELTAAGVDALVARPADLPDAIAAMFAPA</sequence>
<dbReference type="Gene3D" id="1.10.150.240">
    <property type="entry name" value="Putative phosphatase, domain 2"/>
    <property type="match status" value="1"/>
</dbReference>
<dbReference type="InterPro" id="IPR036412">
    <property type="entry name" value="HAD-like_sf"/>
</dbReference>
<dbReference type="SFLD" id="SFLDG01129">
    <property type="entry name" value="C1.5:_HAD__Beta-PGM__Phosphata"/>
    <property type="match status" value="1"/>
</dbReference>
<dbReference type="GO" id="GO:0016787">
    <property type="term" value="F:hydrolase activity"/>
    <property type="evidence" value="ECO:0007669"/>
    <property type="project" value="UniProtKB-KW"/>
</dbReference>
<dbReference type="AlphaFoldDB" id="A0A212K5B2"/>
<dbReference type="SFLD" id="SFLDS00003">
    <property type="entry name" value="Haloacid_Dehalogenase"/>
    <property type="match status" value="1"/>
</dbReference>
<dbReference type="InterPro" id="IPR023214">
    <property type="entry name" value="HAD_sf"/>
</dbReference>
<organism evidence="1">
    <name type="scientific">uncultured Alphaproteobacteria bacterium</name>
    <dbReference type="NCBI Taxonomy" id="91750"/>
    <lineage>
        <taxon>Bacteria</taxon>
        <taxon>Pseudomonadati</taxon>
        <taxon>Pseudomonadota</taxon>
        <taxon>Alphaproteobacteria</taxon>
        <taxon>environmental samples</taxon>
    </lineage>
</organism>
<dbReference type="Gene3D" id="3.40.50.1000">
    <property type="entry name" value="HAD superfamily/HAD-like"/>
    <property type="match status" value="1"/>
</dbReference>
<reference evidence="1" key="1">
    <citation type="submission" date="2016-04" db="EMBL/GenBank/DDBJ databases">
        <authorList>
            <person name="Evans L.H."/>
            <person name="Alamgir A."/>
            <person name="Owens N."/>
            <person name="Weber N.D."/>
            <person name="Virtaneva K."/>
            <person name="Barbian K."/>
            <person name="Babar A."/>
            <person name="Rosenke K."/>
        </authorList>
    </citation>
    <scope>NUCLEOTIDE SEQUENCE</scope>
    <source>
        <strain evidence="1">86</strain>
    </source>
</reference>
<dbReference type="InterPro" id="IPR041492">
    <property type="entry name" value="HAD_2"/>
</dbReference>
<dbReference type="GO" id="GO:0005829">
    <property type="term" value="C:cytosol"/>
    <property type="evidence" value="ECO:0007669"/>
    <property type="project" value="TreeGrafter"/>
</dbReference>
<dbReference type="EMBL" id="FLUO01000001">
    <property type="protein sequence ID" value="SBW06808.1"/>
    <property type="molecule type" value="Genomic_DNA"/>
</dbReference>
<dbReference type="InterPro" id="IPR050155">
    <property type="entry name" value="HAD-like_hydrolase_sf"/>
</dbReference>
<proteinExistence type="predicted"/>
<dbReference type="PANTHER" id="PTHR43434:SF20">
    <property type="entry name" value="5'-NUCLEOTIDASE"/>
    <property type="match status" value="1"/>
</dbReference>
<dbReference type="SUPFAM" id="SSF56784">
    <property type="entry name" value="HAD-like"/>
    <property type="match status" value="1"/>
</dbReference>